<protein>
    <recommendedName>
        <fullName evidence="4">Major fimbrial subunit protein N-terminal domain-containing protein</fullName>
    </recommendedName>
</protein>
<name>G6AWA3_9BACT</name>
<accession>G6AWA3</accession>
<dbReference type="HOGENOM" id="CLU_573255_0_0_10"/>
<dbReference type="eggNOG" id="ENOG5033E1D">
    <property type="taxonomic scope" value="Bacteria"/>
</dbReference>
<dbReference type="PATRIC" id="fig|1002367.3.peg.714"/>
<dbReference type="Proteomes" id="UP000004407">
    <property type="component" value="Unassembled WGS sequence"/>
</dbReference>
<proteinExistence type="predicted"/>
<dbReference type="PROSITE" id="PS51257">
    <property type="entry name" value="PROKAR_LIPOPROTEIN"/>
    <property type="match status" value="1"/>
</dbReference>
<dbReference type="AlphaFoldDB" id="G6AWA3"/>
<feature type="chain" id="PRO_5003485561" description="Major fimbrial subunit protein N-terminal domain-containing protein" evidence="1">
    <location>
        <begin position="28"/>
        <end position="513"/>
    </location>
</feature>
<comment type="caution">
    <text evidence="2">The sequence shown here is derived from an EMBL/GenBank/DDBJ whole genome shotgun (WGS) entry which is preliminary data.</text>
</comment>
<dbReference type="EMBL" id="AFZZ01000084">
    <property type="protein sequence ID" value="EHJ41306.1"/>
    <property type="molecule type" value="Genomic_DNA"/>
</dbReference>
<reference evidence="2 3" key="1">
    <citation type="submission" date="2011-08" db="EMBL/GenBank/DDBJ databases">
        <authorList>
            <person name="Weinstock G."/>
            <person name="Sodergren E."/>
            <person name="Clifton S."/>
            <person name="Fulton L."/>
            <person name="Fulton B."/>
            <person name="Courtney L."/>
            <person name="Fronick C."/>
            <person name="Harrison M."/>
            <person name="Strong C."/>
            <person name="Farmer C."/>
            <person name="Delahaunty K."/>
            <person name="Markovic C."/>
            <person name="Hall O."/>
            <person name="Minx P."/>
            <person name="Tomlinson C."/>
            <person name="Mitreva M."/>
            <person name="Hou S."/>
            <person name="Chen J."/>
            <person name="Wollam A."/>
            <person name="Pepin K.H."/>
            <person name="Johnson M."/>
            <person name="Bhonagiri V."/>
            <person name="Zhang X."/>
            <person name="Suruliraj S."/>
            <person name="Warren W."/>
            <person name="Chinwalla A."/>
            <person name="Mardis E.R."/>
            <person name="Wilson R.K."/>
        </authorList>
    </citation>
    <scope>NUCLEOTIDE SEQUENCE [LARGE SCALE GENOMIC DNA]</scope>
    <source>
        <strain evidence="2 3">DSM 18206</strain>
    </source>
</reference>
<keyword evidence="1" id="KW-0732">Signal</keyword>
<sequence>MKRTKHIVNILTAAVTLLLTASCNVSYPDLDLPQGEPPTNDEDVNIDKTSILLYTSNPAYFSVVSDTRGSVGTRGTGAFEPMETVAYNREKYLNAKFHIFAFRAYNDADPNGGQGVLTEEPSMSRYRYAQDASEGNMDEYNTSCLLDGPEYKLGMPFKFEPDQFIGTMNVLTKDYPEDIYYSSRYQDVGYNFFGYFVDDLDLSNYTREKDKITYDIEIDGYQDVLVGAAKTPLTEADFAEGGIYEKAARLTEEEKQKILNTPGNYSTFAAHRNVHPVVNMKHQLTMLKFFAYPGASSAKDVVIKDISVMTLTKGTLTVASRNIDDCKLVFKPENEVDVLQKAVKLGEYQKETDESGETHNVYGKIKPGLRDEGYQVKWKDEWVDNESQVVPGVTHVPTTKEKMDEASVELGAGLLVAPQESYVVTLTYLFPDGPLDANNNYTMKEHKTVYRITPAKKEGEQASFEKGLLYNVKIGVYGLEKIQISGSVDGWGKGEDIDIDQDKNPNDPNINGY</sequence>
<dbReference type="GeneID" id="78336674"/>
<dbReference type="RefSeq" id="WP_007898352.1">
    <property type="nucleotide sequence ID" value="NZ_JH379396.1"/>
</dbReference>
<evidence type="ECO:0000256" key="1">
    <source>
        <dbReference type="SAM" id="SignalP"/>
    </source>
</evidence>
<evidence type="ECO:0000313" key="2">
    <source>
        <dbReference type="EMBL" id="EHJ41306.1"/>
    </source>
</evidence>
<evidence type="ECO:0008006" key="4">
    <source>
        <dbReference type="Google" id="ProtNLM"/>
    </source>
</evidence>
<evidence type="ECO:0000313" key="3">
    <source>
        <dbReference type="Proteomes" id="UP000004407"/>
    </source>
</evidence>
<feature type="signal peptide" evidence="1">
    <location>
        <begin position="1"/>
        <end position="27"/>
    </location>
</feature>
<gene>
    <name evidence="2" type="ORF">HMPREF0673_00901</name>
</gene>
<organism evidence="2 3">
    <name type="scientific">Leyella stercorea DSM 18206</name>
    <dbReference type="NCBI Taxonomy" id="1002367"/>
    <lineage>
        <taxon>Bacteria</taxon>
        <taxon>Pseudomonadati</taxon>
        <taxon>Bacteroidota</taxon>
        <taxon>Bacteroidia</taxon>
        <taxon>Bacteroidales</taxon>
        <taxon>Prevotellaceae</taxon>
        <taxon>Leyella</taxon>
    </lineage>
</organism>